<dbReference type="AlphaFoldDB" id="A0A8H6M288"/>
<feature type="chain" id="PRO_5034150877" evidence="1">
    <location>
        <begin position="19"/>
        <end position="160"/>
    </location>
</feature>
<protein>
    <submittedName>
        <fullName evidence="2">Uncharacterized protein</fullName>
    </submittedName>
</protein>
<keyword evidence="3" id="KW-1185">Reference proteome</keyword>
<dbReference type="Proteomes" id="UP000521943">
    <property type="component" value="Unassembled WGS sequence"/>
</dbReference>
<keyword evidence="1" id="KW-0732">Signal</keyword>
<proteinExistence type="predicted"/>
<accession>A0A8H6M288</accession>
<dbReference type="EMBL" id="JACGCI010000056">
    <property type="protein sequence ID" value="KAF6750574.1"/>
    <property type="molecule type" value="Genomic_DNA"/>
</dbReference>
<comment type="caution">
    <text evidence="2">The sequence shown here is derived from an EMBL/GenBank/DDBJ whole genome shotgun (WGS) entry which is preliminary data.</text>
</comment>
<name>A0A8H6M288_9AGAR</name>
<reference evidence="2 3" key="1">
    <citation type="submission" date="2020-07" db="EMBL/GenBank/DDBJ databases">
        <title>Comparative genomics of pyrophilous fungi reveals a link between fire events and developmental genes.</title>
        <authorList>
            <consortium name="DOE Joint Genome Institute"/>
            <person name="Steindorff A.S."/>
            <person name="Carver A."/>
            <person name="Calhoun S."/>
            <person name="Stillman K."/>
            <person name="Liu H."/>
            <person name="Lipzen A."/>
            <person name="Pangilinan J."/>
            <person name="Labutti K."/>
            <person name="Bruns T.D."/>
            <person name="Grigoriev I.V."/>
        </authorList>
    </citation>
    <scope>NUCLEOTIDE SEQUENCE [LARGE SCALE GENOMIC DNA]</scope>
    <source>
        <strain evidence="2 3">CBS 144469</strain>
    </source>
</reference>
<evidence type="ECO:0000256" key="1">
    <source>
        <dbReference type="SAM" id="SignalP"/>
    </source>
</evidence>
<organism evidence="2 3">
    <name type="scientific">Ephemerocybe angulata</name>
    <dbReference type="NCBI Taxonomy" id="980116"/>
    <lineage>
        <taxon>Eukaryota</taxon>
        <taxon>Fungi</taxon>
        <taxon>Dikarya</taxon>
        <taxon>Basidiomycota</taxon>
        <taxon>Agaricomycotina</taxon>
        <taxon>Agaricomycetes</taxon>
        <taxon>Agaricomycetidae</taxon>
        <taxon>Agaricales</taxon>
        <taxon>Agaricineae</taxon>
        <taxon>Psathyrellaceae</taxon>
        <taxon>Ephemerocybe</taxon>
    </lineage>
</organism>
<evidence type="ECO:0000313" key="3">
    <source>
        <dbReference type="Proteomes" id="UP000521943"/>
    </source>
</evidence>
<feature type="signal peptide" evidence="1">
    <location>
        <begin position="1"/>
        <end position="18"/>
    </location>
</feature>
<gene>
    <name evidence="2" type="ORF">DFP72DRAFT_511555</name>
</gene>
<evidence type="ECO:0000313" key="2">
    <source>
        <dbReference type="EMBL" id="KAF6750574.1"/>
    </source>
</evidence>
<sequence length="160" mass="17334">MRANLSLLLATILPFSLSVPLQRNEPLSPRQRVHKIDPVAVYETVVTCTLVVKPVRRPSKIPASIELNGVIGRTLAFGSHSGMINSGSITTVEGPSWWKGEYTVTEIISAVNSTAEETAAVMTSWARKARLPGAFSGTDWNVRSVTCQPEPLVSPSGEYE</sequence>